<protein>
    <submittedName>
        <fullName evidence="1">Uncharacterized protein</fullName>
    </submittedName>
</protein>
<evidence type="ECO:0000313" key="2">
    <source>
        <dbReference type="Proteomes" id="UP001056120"/>
    </source>
</evidence>
<dbReference type="EMBL" id="CM042028">
    <property type="protein sequence ID" value="KAI3798959.1"/>
    <property type="molecule type" value="Genomic_DNA"/>
</dbReference>
<reference evidence="1 2" key="2">
    <citation type="journal article" date="2022" name="Mol. Ecol. Resour.">
        <title>The genomes of chicory, endive, great burdock and yacon provide insights into Asteraceae paleo-polyploidization history and plant inulin production.</title>
        <authorList>
            <person name="Fan W."/>
            <person name="Wang S."/>
            <person name="Wang H."/>
            <person name="Wang A."/>
            <person name="Jiang F."/>
            <person name="Liu H."/>
            <person name="Zhao H."/>
            <person name="Xu D."/>
            <person name="Zhang Y."/>
        </authorList>
    </citation>
    <scope>NUCLEOTIDE SEQUENCE [LARGE SCALE GENOMIC DNA]</scope>
    <source>
        <strain evidence="2">cv. Yunnan</strain>
        <tissue evidence="1">Leaves</tissue>
    </source>
</reference>
<dbReference type="Proteomes" id="UP001056120">
    <property type="component" value="Linkage Group LG11"/>
</dbReference>
<reference evidence="2" key="1">
    <citation type="journal article" date="2022" name="Mol. Ecol. Resour.">
        <title>The genomes of chicory, endive, great burdock and yacon provide insights into Asteraceae palaeo-polyploidization history and plant inulin production.</title>
        <authorList>
            <person name="Fan W."/>
            <person name="Wang S."/>
            <person name="Wang H."/>
            <person name="Wang A."/>
            <person name="Jiang F."/>
            <person name="Liu H."/>
            <person name="Zhao H."/>
            <person name="Xu D."/>
            <person name="Zhang Y."/>
        </authorList>
    </citation>
    <scope>NUCLEOTIDE SEQUENCE [LARGE SCALE GENOMIC DNA]</scope>
    <source>
        <strain evidence="2">cv. Yunnan</strain>
    </source>
</reference>
<gene>
    <name evidence="1" type="ORF">L1987_34246</name>
</gene>
<comment type="caution">
    <text evidence="1">The sequence shown here is derived from an EMBL/GenBank/DDBJ whole genome shotgun (WGS) entry which is preliminary data.</text>
</comment>
<sequence>MGISMGEDDLRGYNCMGDSVDEDRWLEFNNLHVVGSCNGLVCVSPVDAEFVVTNPSTREQMKLPTPPHPPCFMKKKRTLFHVLTLKSNSWKIIGQVKYVFVNGISGILCGGALHWFMSDENKKVIISLDLSTEEFKEIPQPADEEYECDVEDEYKLVFIFFMVCGQLRNLFCNLSSSFSEHQVWVATTSYRFEDQTVWLCGERAATPMSLFKTS</sequence>
<name>A0ACB9HT57_9ASTR</name>
<accession>A0ACB9HT57</accession>
<keyword evidence="2" id="KW-1185">Reference proteome</keyword>
<organism evidence="1 2">
    <name type="scientific">Smallanthus sonchifolius</name>
    <dbReference type="NCBI Taxonomy" id="185202"/>
    <lineage>
        <taxon>Eukaryota</taxon>
        <taxon>Viridiplantae</taxon>
        <taxon>Streptophyta</taxon>
        <taxon>Embryophyta</taxon>
        <taxon>Tracheophyta</taxon>
        <taxon>Spermatophyta</taxon>
        <taxon>Magnoliopsida</taxon>
        <taxon>eudicotyledons</taxon>
        <taxon>Gunneridae</taxon>
        <taxon>Pentapetalae</taxon>
        <taxon>asterids</taxon>
        <taxon>campanulids</taxon>
        <taxon>Asterales</taxon>
        <taxon>Asteraceae</taxon>
        <taxon>Asteroideae</taxon>
        <taxon>Heliantheae alliance</taxon>
        <taxon>Millerieae</taxon>
        <taxon>Smallanthus</taxon>
    </lineage>
</organism>
<proteinExistence type="predicted"/>
<evidence type="ECO:0000313" key="1">
    <source>
        <dbReference type="EMBL" id="KAI3798959.1"/>
    </source>
</evidence>